<evidence type="ECO:0000313" key="3">
    <source>
        <dbReference type="EMBL" id="TGY43482.1"/>
    </source>
</evidence>
<reference evidence="3 4" key="1">
    <citation type="submission" date="2019-04" db="EMBL/GenBank/DDBJ databases">
        <title>Microbes associate with the intestines of laboratory mice.</title>
        <authorList>
            <person name="Navarre W."/>
            <person name="Wong E."/>
            <person name="Huang K."/>
            <person name="Tropini C."/>
            <person name="Ng K."/>
            <person name="Yu B."/>
        </authorList>
    </citation>
    <scope>NUCLEOTIDE SEQUENCE [LARGE SCALE GENOMIC DNA]</scope>
    <source>
        <strain evidence="3 4">NM50_B9-20</strain>
    </source>
</reference>
<feature type="compositionally biased region" description="Gly residues" evidence="1">
    <location>
        <begin position="583"/>
        <end position="602"/>
    </location>
</feature>
<dbReference type="InterPro" id="IPR025584">
    <property type="entry name" value="Cthe_2159"/>
</dbReference>
<evidence type="ECO:0000256" key="1">
    <source>
        <dbReference type="SAM" id="MobiDB-lite"/>
    </source>
</evidence>
<proteinExistence type="predicted"/>
<dbReference type="OrthoDB" id="9812829at2"/>
<keyword evidence="4" id="KW-1185">Reference proteome</keyword>
<protein>
    <submittedName>
        <fullName evidence="3">Carbohydrate-binding domain-containing protein</fullName>
    </submittedName>
</protein>
<feature type="region of interest" description="Disordered" evidence="1">
    <location>
        <begin position="254"/>
        <end position="305"/>
    </location>
</feature>
<evidence type="ECO:0000313" key="4">
    <source>
        <dbReference type="Proteomes" id="UP000306888"/>
    </source>
</evidence>
<feature type="region of interest" description="Disordered" evidence="1">
    <location>
        <begin position="583"/>
        <end position="624"/>
    </location>
</feature>
<comment type="caution">
    <text evidence="3">The sequence shown here is derived from an EMBL/GenBank/DDBJ whole genome shotgun (WGS) entry which is preliminary data.</text>
</comment>
<name>A0A4S2DNW6_9CLOT</name>
<keyword evidence="2" id="KW-0732">Signal</keyword>
<accession>A0A4S2DNW6</accession>
<gene>
    <name evidence="3" type="ORF">E5347_01335</name>
</gene>
<dbReference type="Proteomes" id="UP000306888">
    <property type="component" value="Unassembled WGS sequence"/>
</dbReference>
<dbReference type="AlphaFoldDB" id="A0A4S2DNW6"/>
<organism evidence="3 4">
    <name type="scientific">Clostridium sartagoforme</name>
    <dbReference type="NCBI Taxonomy" id="84031"/>
    <lineage>
        <taxon>Bacteria</taxon>
        <taxon>Bacillati</taxon>
        <taxon>Bacillota</taxon>
        <taxon>Clostridia</taxon>
        <taxon>Eubacteriales</taxon>
        <taxon>Clostridiaceae</taxon>
        <taxon>Clostridium</taxon>
    </lineage>
</organism>
<feature type="signal peptide" evidence="2">
    <location>
        <begin position="1"/>
        <end position="22"/>
    </location>
</feature>
<dbReference type="RefSeq" id="WP_136003810.1">
    <property type="nucleotide sequence ID" value="NZ_SRYR01000001.1"/>
</dbReference>
<feature type="chain" id="PRO_5038481589" evidence="2">
    <location>
        <begin position="23"/>
        <end position="624"/>
    </location>
</feature>
<sequence>MSKRIIAILSIASVLLFGVGCSKNVNENTAISGETIEVDTNITLGDTISIDGNGATVDGSKVVINSAGTYGFTGTLKDGQIVVNAGKEDNVRIVLNGVDITSSNSAPICSMSSKNTYLVLQEGSENIVTDGANYVYEDETTDEPNATIFSKDDLLISGTGKLTVNSNFNNAITSKDDLKISEADINITSIADGLRGKDSVTISSGNININASGDGIKSNNAEDTEKGYVLIEGGTINITSLEDGIQAETNATVTGGDITINSGGGSENSSKESETLGNFGRPMDNKNNSTTTEEDTPSAKGIKGSNLVKIDGGNINIDSADDSIHSNSNVEINGGVINISSGDDGVHGDSTVDINSGEIYITKSYEGIEAEIININDGNIKLVASDDGINAAGGNDGSSINGRPGQNNFASSGNASININGGRVIVDASGDGLDANGSIYMKDGVVIVNGPENSGNGALDYDGKFDVTGGLLIAGGASGMAQAPSESSTQNIFNINKSFEANSIIHIEDESGNEVITFVPSKSIGSLIVSSPTIKTGSSYKIYTGGESTGTLEDGLYSEGNYSGGTEGESFTVSSILTTVGQSAGGFGNPGGGRMEGPGRMEGQGEIQGTPPSPMEGGEPPARP</sequence>
<dbReference type="PROSITE" id="PS51257">
    <property type="entry name" value="PROKAR_LIPOPROTEIN"/>
    <property type="match status" value="1"/>
</dbReference>
<dbReference type="Pfam" id="PF14262">
    <property type="entry name" value="Cthe_2159"/>
    <property type="match status" value="1"/>
</dbReference>
<evidence type="ECO:0000256" key="2">
    <source>
        <dbReference type="SAM" id="SignalP"/>
    </source>
</evidence>
<dbReference type="EMBL" id="SRYR01000001">
    <property type="protein sequence ID" value="TGY43482.1"/>
    <property type="molecule type" value="Genomic_DNA"/>
</dbReference>